<evidence type="ECO:0000313" key="12">
    <source>
        <dbReference type="Proteomes" id="UP000001645"/>
    </source>
</evidence>
<organism evidence="11 12">
    <name type="scientific">Meleagris gallopavo</name>
    <name type="common">Wild turkey</name>
    <dbReference type="NCBI Taxonomy" id="9103"/>
    <lineage>
        <taxon>Eukaryota</taxon>
        <taxon>Metazoa</taxon>
        <taxon>Chordata</taxon>
        <taxon>Craniata</taxon>
        <taxon>Vertebrata</taxon>
        <taxon>Euteleostomi</taxon>
        <taxon>Archelosauria</taxon>
        <taxon>Archosauria</taxon>
        <taxon>Dinosauria</taxon>
        <taxon>Saurischia</taxon>
        <taxon>Theropoda</taxon>
        <taxon>Coelurosauria</taxon>
        <taxon>Aves</taxon>
        <taxon>Neognathae</taxon>
        <taxon>Galloanserae</taxon>
        <taxon>Galliformes</taxon>
        <taxon>Phasianidae</taxon>
        <taxon>Meleagridinae</taxon>
        <taxon>Meleagris</taxon>
    </lineage>
</organism>
<dbReference type="Ensembl" id="ENSMGAT00000030486.1">
    <property type="protein sequence ID" value="ENSMGAP00000021410.1"/>
    <property type="gene ID" value="ENSMGAG00000019768.1"/>
</dbReference>
<comment type="subcellular location">
    <subcellularLocation>
        <location evidence="1">Chromosome</location>
        <location evidence="1">Centromere</location>
    </subcellularLocation>
</comment>
<dbReference type="RefSeq" id="XP_010711824.2">
    <property type="nucleotide sequence ID" value="XM_010713522.3"/>
</dbReference>
<evidence type="ECO:0000256" key="8">
    <source>
        <dbReference type="ARBA" id="ARBA00023328"/>
    </source>
</evidence>
<keyword evidence="5" id="KW-0159">Chromosome partition</keyword>
<keyword evidence="12" id="KW-1185">Reference proteome</keyword>
<evidence type="ECO:0000313" key="11">
    <source>
        <dbReference type="Ensembl" id="ENSMGAP00000021410.1"/>
    </source>
</evidence>
<name>A0A803XPG4_MELGA</name>
<reference evidence="11 12" key="1">
    <citation type="journal article" date="2010" name="PLoS Biol.">
        <title>Multi-platform next-generation sequencing of the domestic turkey (Meleagris gallopavo): genome assembly and analysis.</title>
        <authorList>
            <person name="Dalloul R.A."/>
            <person name="Long J.A."/>
            <person name="Zimin A.V."/>
            <person name="Aslam L."/>
            <person name="Beal K."/>
            <person name="Blomberg L.A."/>
            <person name="Bouffard P."/>
            <person name="Burt D.W."/>
            <person name="Crasta O."/>
            <person name="Crooijmans R.P."/>
            <person name="Cooper K."/>
            <person name="Coulombe R.A."/>
            <person name="De S."/>
            <person name="Delany M.E."/>
            <person name="Dodgson J.B."/>
            <person name="Dong J.J."/>
            <person name="Evans C."/>
            <person name="Frederickson K.M."/>
            <person name="Flicek P."/>
            <person name="Florea L."/>
            <person name="Folkerts O."/>
            <person name="Groenen M.A."/>
            <person name="Harkins T.T."/>
            <person name="Herrero J."/>
            <person name="Hoffmann S."/>
            <person name="Megens H.J."/>
            <person name="Jiang A."/>
            <person name="de Jong P."/>
            <person name="Kaiser P."/>
            <person name="Kim H."/>
            <person name="Kim K.W."/>
            <person name="Kim S."/>
            <person name="Langenberger D."/>
            <person name="Lee M.K."/>
            <person name="Lee T."/>
            <person name="Mane S."/>
            <person name="Marcais G."/>
            <person name="Marz M."/>
            <person name="McElroy A.P."/>
            <person name="Modise T."/>
            <person name="Nefedov M."/>
            <person name="Notredame C."/>
            <person name="Paton I.R."/>
            <person name="Payne W.S."/>
            <person name="Pertea G."/>
            <person name="Prickett D."/>
            <person name="Puiu D."/>
            <person name="Qioa D."/>
            <person name="Raineri E."/>
            <person name="Ruffier M."/>
            <person name="Salzberg S.L."/>
            <person name="Schatz M.C."/>
            <person name="Scheuring C."/>
            <person name="Schmidt C.J."/>
            <person name="Schroeder S."/>
            <person name="Searle S.M."/>
            <person name="Smith E.J."/>
            <person name="Smith J."/>
            <person name="Sonstegard T.S."/>
            <person name="Stadler P.F."/>
            <person name="Tafer H."/>
            <person name="Tu Z.J."/>
            <person name="Van Tassell C.P."/>
            <person name="Vilella A.J."/>
            <person name="Williams K.P."/>
            <person name="Yorke J.A."/>
            <person name="Zhang L."/>
            <person name="Zhang H.B."/>
            <person name="Zhang X."/>
            <person name="Zhang Y."/>
            <person name="Reed K.M."/>
        </authorList>
    </citation>
    <scope>NUCLEOTIDE SEQUENCE [LARGE SCALE GENOMIC DNA]</scope>
</reference>
<reference evidence="11" key="2">
    <citation type="submission" date="2025-08" db="UniProtKB">
        <authorList>
            <consortium name="Ensembl"/>
        </authorList>
    </citation>
    <scope>IDENTIFICATION</scope>
</reference>
<reference evidence="11" key="3">
    <citation type="submission" date="2025-09" db="UniProtKB">
        <authorList>
            <consortium name="Ensembl"/>
        </authorList>
    </citation>
    <scope>IDENTIFICATION</scope>
</reference>
<keyword evidence="8" id="KW-0137">Centromere</keyword>
<dbReference type="KEGG" id="mgp:100544088"/>
<feature type="region of interest" description="Disordered" evidence="10">
    <location>
        <begin position="326"/>
        <end position="356"/>
    </location>
</feature>
<dbReference type="PANTHER" id="PTHR21577:SF3">
    <property type="entry name" value="SHUGOSHIN 1-RELATED"/>
    <property type="match status" value="1"/>
</dbReference>
<protein>
    <recommendedName>
        <fullName evidence="13">Shugoshin C-terminal domain-containing protein</fullName>
    </recommendedName>
</protein>
<dbReference type="GO" id="GO:0007059">
    <property type="term" value="P:chromosome segregation"/>
    <property type="evidence" value="ECO:0007669"/>
    <property type="project" value="UniProtKB-KW"/>
</dbReference>
<feature type="compositionally biased region" description="Basic and acidic residues" evidence="10">
    <location>
        <begin position="759"/>
        <end position="768"/>
    </location>
</feature>
<dbReference type="PANTHER" id="PTHR21577">
    <property type="entry name" value="SHUGOSHIN"/>
    <property type="match status" value="1"/>
</dbReference>
<keyword evidence="4" id="KW-0132">Cell division</keyword>
<feature type="compositionally biased region" description="Basic and acidic residues" evidence="10">
    <location>
        <begin position="871"/>
        <end position="882"/>
    </location>
</feature>
<dbReference type="GeneTree" id="ENSGT00940000154107"/>
<evidence type="ECO:0000256" key="2">
    <source>
        <dbReference type="ARBA" id="ARBA00010845"/>
    </source>
</evidence>
<proteinExistence type="inferred from homology"/>
<gene>
    <name evidence="11" type="primary">LOC100544088</name>
</gene>
<keyword evidence="3" id="KW-0158">Chromosome</keyword>
<dbReference type="RefSeq" id="XP_019472618.1">
    <property type="nucleotide sequence ID" value="XM_019617073.2"/>
</dbReference>
<evidence type="ECO:0000256" key="7">
    <source>
        <dbReference type="ARBA" id="ARBA00023306"/>
    </source>
</evidence>
<feature type="coiled-coil region" evidence="9">
    <location>
        <begin position="60"/>
        <end position="87"/>
    </location>
</feature>
<feature type="compositionally biased region" description="Basic and acidic residues" evidence="10">
    <location>
        <begin position="972"/>
        <end position="983"/>
    </location>
</feature>
<feature type="region of interest" description="Disordered" evidence="10">
    <location>
        <begin position="406"/>
        <end position="447"/>
    </location>
</feature>
<feature type="region of interest" description="Disordered" evidence="10">
    <location>
        <begin position="690"/>
        <end position="768"/>
    </location>
</feature>
<evidence type="ECO:0000256" key="6">
    <source>
        <dbReference type="ARBA" id="ARBA00023054"/>
    </source>
</evidence>
<dbReference type="OrthoDB" id="5990092at2759"/>
<evidence type="ECO:0000256" key="10">
    <source>
        <dbReference type="SAM" id="MobiDB-lite"/>
    </source>
</evidence>
<feature type="compositionally biased region" description="Polar residues" evidence="10">
    <location>
        <begin position="174"/>
        <end position="190"/>
    </location>
</feature>
<dbReference type="AlphaFoldDB" id="A0A803XPG4"/>
<feature type="compositionally biased region" description="Polar residues" evidence="10">
    <location>
        <begin position="711"/>
        <end position="720"/>
    </location>
</feature>
<feature type="region of interest" description="Disordered" evidence="10">
    <location>
        <begin position="842"/>
        <end position="861"/>
    </location>
</feature>
<feature type="region of interest" description="Disordered" evidence="10">
    <location>
        <begin position="964"/>
        <end position="1008"/>
    </location>
</feature>
<keyword evidence="7" id="KW-0131">Cell cycle</keyword>
<feature type="compositionally biased region" description="Basic and acidic residues" evidence="10">
    <location>
        <begin position="722"/>
        <end position="741"/>
    </location>
</feature>
<dbReference type="GeneID" id="100544088"/>
<dbReference type="InterPro" id="IPR038889">
    <property type="entry name" value="Shugoshin1/2"/>
</dbReference>
<evidence type="ECO:0000256" key="9">
    <source>
        <dbReference type="SAM" id="Coils"/>
    </source>
</evidence>
<evidence type="ECO:0000256" key="3">
    <source>
        <dbReference type="ARBA" id="ARBA00022454"/>
    </source>
</evidence>
<feature type="region of interest" description="Disordered" evidence="10">
    <location>
        <begin position="871"/>
        <end position="936"/>
    </location>
</feature>
<evidence type="ECO:0000256" key="5">
    <source>
        <dbReference type="ARBA" id="ARBA00022829"/>
    </source>
</evidence>
<feature type="compositionally biased region" description="Basic and acidic residues" evidence="10">
    <location>
        <begin position="922"/>
        <end position="932"/>
    </location>
</feature>
<dbReference type="GO" id="GO:0051301">
    <property type="term" value="P:cell division"/>
    <property type="evidence" value="ECO:0007669"/>
    <property type="project" value="UniProtKB-KW"/>
</dbReference>
<feature type="region of interest" description="Disordered" evidence="10">
    <location>
        <begin position="170"/>
        <end position="191"/>
    </location>
</feature>
<feature type="compositionally biased region" description="Basic and acidic residues" evidence="10">
    <location>
        <begin position="221"/>
        <end position="233"/>
    </location>
</feature>
<sequence length="1008" mass="111343">MACRKASEASFGLSDVRERMREKKNGVLRTAKLNASLASKIKTKIINNSSIIKVSLKHNNKALALALNAEKANAQRLAKEKVILQMELEQCHFQNAFLRNKLCFLNNILKELENLVESVKMARLSEYHTSHLSLSNGQKNSMTEDSWADDISDGHLLSTAAMPLRVPISKPTDLKQQSGSSTAVQKSSLDLQRCAPDKPLETLSVSEDALPPQLAGKPQFHQKENGKNQSERTEVQEAFLDSCLFKESLRATQQNLNNLSALAWESCPLPYEDEMVKQFCDRLSQGHVTQRRKRSTWFATSTQSSSVDITPRVSSARATWCGTVKDSSSFSESNTQPQLKSPSSLASPTEATLSPNRRLSVKEAFCDQPQAQEPGCSVEVDSSSSAIMEFVPVKIKSKVNCKADEKKAVKKKSAGRKKTNMMKTSAKNGPDIPQSEENTRNAKKPTLSEVAAWPSGSESSDMEQKACVGALDLKNKGSGAVQSLHSPNNVRIRRTYMVNPPQLNSLESGDLVQVKKDGIVEIPSMESSLLKIPVHTVSSHEVPSDDCSLQNLFLLRGGTSSACALQEDSSDVTTKSIRQKTNRKTRVISRINDFEENLPSNIEKVPEAKVEEQCKSSQIRRRKTVTESSCSGQKNEGNFVPFIGVQGIAKDGTKDSLNKCRKRTYFVCPLDPTGNLGCVQTDFEKDEMVPSRCIPGSKASKIPRVQRKEAAQNNKKQTGNPLEKEQTKVVDTGSLEKESNCKPKPRRKRKTSAPLKTSSVDKQRDDASVLRESSAELVSEQTVLIEKYSCPTNLLSELGASLEEQIADISLTNKLLDLSQSLESSSVICSTDLPVSCGLTDLPVSKNSETKGNGTPEKSLCPESSLLFKERRAEEASGERNKVVSSFKRCSQSSPPQEPEIRPLQDLTNARTPSLVPSLEEISERASRRRPDPACYREPSLKCKLRRGDPFTNREFLHSPVYKTKKKRRPKTKELTKNIKEEQLPVGCPSANASKLTSVGDKKQEVMK</sequence>
<dbReference type="RefSeq" id="XP_019472617.1">
    <property type="nucleotide sequence ID" value="XM_019617072.2"/>
</dbReference>
<accession>A0A803XPG4</accession>
<feature type="region of interest" description="Disordered" evidence="10">
    <location>
        <begin position="211"/>
        <end position="233"/>
    </location>
</feature>
<dbReference type="RefSeq" id="XP_019472616.1">
    <property type="nucleotide sequence ID" value="XM_019617071.2"/>
</dbReference>
<dbReference type="Proteomes" id="UP000001645">
    <property type="component" value="Chromosome 7"/>
</dbReference>
<dbReference type="InParanoid" id="A0A803XPG4"/>
<feature type="compositionally biased region" description="Basic residues" evidence="10">
    <location>
        <begin position="408"/>
        <end position="420"/>
    </location>
</feature>
<evidence type="ECO:0008006" key="13">
    <source>
        <dbReference type="Google" id="ProtNLM"/>
    </source>
</evidence>
<evidence type="ECO:0000256" key="1">
    <source>
        <dbReference type="ARBA" id="ARBA00004584"/>
    </source>
</evidence>
<dbReference type="GO" id="GO:0000776">
    <property type="term" value="C:kinetochore"/>
    <property type="evidence" value="ECO:0007669"/>
    <property type="project" value="TreeGrafter"/>
</dbReference>
<comment type="similarity">
    <text evidence="2">Belongs to the shugoshin family.</text>
</comment>
<keyword evidence="6 9" id="KW-0175">Coiled coil</keyword>
<dbReference type="GO" id="GO:0051177">
    <property type="term" value="P:meiotic sister chromatid cohesion"/>
    <property type="evidence" value="ECO:0007669"/>
    <property type="project" value="TreeGrafter"/>
</dbReference>
<evidence type="ECO:0000256" key="4">
    <source>
        <dbReference type="ARBA" id="ARBA00022618"/>
    </source>
</evidence>